<proteinExistence type="predicted"/>
<dbReference type="InterPro" id="IPR000719">
    <property type="entry name" value="Prot_kinase_dom"/>
</dbReference>
<accession>A0A8H8UA31</accession>
<protein>
    <recommendedName>
        <fullName evidence="1">Protein kinase domain-containing protein</fullName>
    </recommendedName>
</protein>
<dbReference type="PROSITE" id="PS50011">
    <property type="entry name" value="PROTEIN_KINASE_DOM"/>
    <property type="match status" value="1"/>
</dbReference>
<dbReference type="OrthoDB" id="4062651at2759"/>
<gene>
    <name evidence="2" type="ORF">LOCC1_G008107</name>
</gene>
<dbReference type="GO" id="GO:0005524">
    <property type="term" value="F:ATP binding"/>
    <property type="evidence" value="ECO:0007669"/>
    <property type="project" value="InterPro"/>
</dbReference>
<evidence type="ECO:0000313" key="2">
    <source>
        <dbReference type="EMBL" id="TVY36765.1"/>
    </source>
</evidence>
<dbReference type="EMBL" id="QGMI01000786">
    <property type="protein sequence ID" value="TVY36765.1"/>
    <property type="molecule type" value="Genomic_DNA"/>
</dbReference>
<comment type="caution">
    <text evidence="2">The sequence shown here is derived from an EMBL/GenBank/DDBJ whole genome shotgun (WGS) entry which is preliminary data.</text>
</comment>
<dbReference type="Proteomes" id="UP000443090">
    <property type="component" value="Unassembled WGS sequence"/>
</dbReference>
<name>A0A8H8UA31_9HELO</name>
<reference evidence="2 3" key="1">
    <citation type="submission" date="2018-05" db="EMBL/GenBank/DDBJ databases">
        <title>Genome sequencing and assembly of the regulated plant pathogen Lachnellula willkommii and related sister species for the development of diagnostic species identification markers.</title>
        <authorList>
            <person name="Giroux E."/>
            <person name="Bilodeau G."/>
        </authorList>
    </citation>
    <scope>NUCLEOTIDE SEQUENCE [LARGE SCALE GENOMIC DNA]</scope>
    <source>
        <strain evidence="2 3">CBS 160.35</strain>
    </source>
</reference>
<sequence>MTSLTTTDIVSKIHIAVRLAISHISQYVLFCTIYHTATERKRKWAEQTRRNLELLHGIGVVWGDGKPENVLIHSETDDCYLVDFGGSWTDGWVDAELKETEAGDEQALTRILDFLGVRIADKV</sequence>
<keyword evidence="3" id="KW-1185">Reference proteome</keyword>
<dbReference type="Gene3D" id="1.10.510.10">
    <property type="entry name" value="Transferase(Phosphotransferase) domain 1"/>
    <property type="match status" value="1"/>
</dbReference>
<organism evidence="2 3">
    <name type="scientific">Lachnellula occidentalis</name>
    <dbReference type="NCBI Taxonomy" id="215460"/>
    <lineage>
        <taxon>Eukaryota</taxon>
        <taxon>Fungi</taxon>
        <taxon>Dikarya</taxon>
        <taxon>Ascomycota</taxon>
        <taxon>Pezizomycotina</taxon>
        <taxon>Leotiomycetes</taxon>
        <taxon>Helotiales</taxon>
        <taxon>Lachnaceae</taxon>
        <taxon>Lachnellula</taxon>
    </lineage>
</organism>
<dbReference type="SUPFAM" id="SSF56112">
    <property type="entry name" value="Protein kinase-like (PK-like)"/>
    <property type="match status" value="1"/>
</dbReference>
<feature type="domain" description="Protein kinase" evidence="1">
    <location>
        <begin position="1"/>
        <end position="123"/>
    </location>
</feature>
<evidence type="ECO:0000313" key="3">
    <source>
        <dbReference type="Proteomes" id="UP000443090"/>
    </source>
</evidence>
<dbReference type="AlphaFoldDB" id="A0A8H8UA31"/>
<dbReference type="GO" id="GO:0004672">
    <property type="term" value="F:protein kinase activity"/>
    <property type="evidence" value="ECO:0007669"/>
    <property type="project" value="InterPro"/>
</dbReference>
<dbReference type="InterPro" id="IPR011009">
    <property type="entry name" value="Kinase-like_dom_sf"/>
</dbReference>
<evidence type="ECO:0000259" key="1">
    <source>
        <dbReference type="PROSITE" id="PS50011"/>
    </source>
</evidence>